<feature type="compositionally biased region" description="Polar residues" evidence="1">
    <location>
        <begin position="1"/>
        <end position="11"/>
    </location>
</feature>
<protein>
    <recommendedName>
        <fullName evidence="5">Phosphodiest-domain-containing protein</fullName>
    </recommendedName>
</protein>
<proteinExistence type="predicted"/>
<feature type="region of interest" description="Disordered" evidence="1">
    <location>
        <begin position="1"/>
        <end position="27"/>
    </location>
</feature>
<reference evidence="3" key="1">
    <citation type="submission" date="2016-04" db="EMBL/GenBank/DDBJ databases">
        <authorList>
            <person name="Evans L.H."/>
            <person name="Alamgir A."/>
            <person name="Owens N."/>
            <person name="Weber N.D."/>
            <person name="Virtaneva K."/>
            <person name="Barbian K."/>
            <person name="Babar A."/>
            <person name="Rosenke K."/>
        </authorList>
    </citation>
    <scope>NUCLEOTIDE SEQUENCE [LARGE SCALE GENOMIC DNA]</scope>
    <source>
        <strain evidence="3">CBS 101.48</strain>
    </source>
</reference>
<keyword evidence="2" id="KW-0472">Membrane</keyword>
<dbReference type="SUPFAM" id="SSF53649">
    <property type="entry name" value="Alkaline phosphatase-like"/>
    <property type="match status" value="1"/>
</dbReference>
<keyword evidence="2" id="KW-0812">Transmembrane</keyword>
<name>A0A168M7C0_ABSGL</name>
<dbReference type="PANTHER" id="PTHR10151">
    <property type="entry name" value="ECTONUCLEOTIDE PYROPHOSPHATASE/PHOSPHODIESTERASE"/>
    <property type="match status" value="1"/>
</dbReference>
<dbReference type="STRING" id="4829.A0A168M7C0"/>
<keyword evidence="2" id="KW-1133">Transmembrane helix</keyword>
<sequence length="520" mass="59615">MSYRNDSSIQQRSRKGSPDDTDNDDPEYFEKDHLIINEETFLGNSNPPDLPSSKINLRRRRRQLFGMFQNSSRLTLVLVALAVSLLLVVIKMLMFGDHPFKSRRSDAPEQTYYNGTHYFGTTTILISLDGLRNDYLKRGVTPNLVNFGASGMQAEYMLPSFPSITFPNHWTLATGLYPESHGIVGNEFYDPTMKEKFIHKKPDISMQPKWWSGDPIWKTASDQNRLSGVVMWPGSGVPTFKPDYFLDYDRNITAISKMDTVLDWLDLPLDERPQMISVYIPQIDQKGHGGGPDGPDMNRVLHNMDDAIGHLLDRLKDRNLESHVNVVIVSDHGMAATHKTRVIYYDDILSAESLSYLMEREAWPLLNLRPREDAPSYILQQVYDELLNYTKHHPEDSHFRVFLRQDVPPHYHYSNNDRITPLLVIPDVGYSFALHEDFDISLGKDYRPRGIHGYDNHALEMRAIFLAQGPFVERRWGRGAVVQPFQNTEVYEFVASTLHLDPSPNNCTLCGGNFKPINPL</sequence>
<dbReference type="OrthoDB" id="415411at2759"/>
<dbReference type="InParanoid" id="A0A168M7C0"/>
<dbReference type="Gene3D" id="3.40.720.10">
    <property type="entry name" value="Alkaline Phosphatase, subunit A"/>
    <property type="match status" value="1"/>
</dbReference>
<dbReference type="GO" id="GO:0009141">
    <property type="term" value="P:nucleoside triphosphate metabolic process"/>
    <property type="evidence" value="ECO:0007669"/>
    <property type="project" value="TreeGrafter"/>
</dbReference>
<dbReference type="PANTHER" id="PTHR10151:SF120">
    <property type="entry name" value="BIS(5'-ADENOSYL)-TRIPHOSPHATASE"/>
    <property type="match status" value="1"/>
</dbReference>
<evidence type="ECO:0000256" key="1">
    <source>
        <dbReference type="SAM" id="MobiDB-lite"/>
    </source>
</evidence>
<dbReference type="Proteomes" id="UP000078561">
    <property type="component" value="Unassembled WGS sequence"/>
</dbReference>
<accession>A0A168M7C0</accession>
<dbReference type="FunCoup" id="A0A168M7C0">
    <property type="interactions" value="226"/>
</dbReference>
<dbReference type="AlphaFoldDB" id="A0A168M7C0"/>
<dbReference type="InterPro" id="IPR002591">
    <property type="entry name" value="Phosphodiest/P_Trfase"/>
</dbReference>
<dbReference type="EMBL" id="LT552047">
    <property type="protein sequence ID" value="SAL98068.1"/>
    <property type="molecule type" value="Genomic_DNA"/>
</dbReference>
<dbReference type="CDD" id="cd16018">
    <property type="entry name" value="Enpp"/>
    <property type="match status" value="1"/>
</dbReference>
<dbReference type="OMA" id="DVCIDHS"/>
<organism evidence="3">
    <name type="scientific">Absidia glauca</name>
    <name type="common">Pin mould</name>
    <dbReference type="NCBI Taxonomy" id="4829"/>
    <lineage>
        <taxon>Eukaryota</taxon>
        <taxon>Fungi</taxon>
        <taxon>Fungi incertae sedis</taxon>
        <taxon>Mucoromycota</taxon>
        <taxon>Mucoromycotina</taxon>
        <taxon>Mucoromycetes</taxon>
        <taxon>Mucorales</taxon>
        <taxon>Cunninghamellaceae</taxon>
        <taxon>Absidia</taxon>
    </lineage>
</organism>
<feature type="transmembrane region" description="Helical" evidence="2">
    <location>
        <begin position="74"/>
        <end position="94"/>
    </location>
</feature>
<evidence type="ECO:0008006" key="5">
    <source>
        <dbReference type="Google" id="ProtNLM"/>
    </source>
</evidence>
<evidence type="ECO:0000313" key="4">
    <source>
        <dbReference type="Proteomes" id="UP000078561"/>
    </source>
</evidence>
<dbReference type="GO" id="GO:0017111">
    <property type="term" value="F:ribonucleoside triphosphate phosphatase activity"/>
    <property type="evidence" value="ECO:0007669"/>
    <property type="project" value="TreeGrafter"/>
</dbReference>
<evidence type="ECO:0000313" key="3">
    <source>
        <dbReference type="EMBL" id="SAL98068.1"/>
    </source>
</evidence>
<dbReference type="GO" id="GO:0047429">
    <property type="term" value="F:nucleoside triphosphate diphosphatase activity"/>
    <property type="evidence" value="ECO:0007669"/>
    <property type="project" value="TreeGrafter"/>
</dbReference>
<dbReference type="InterPro" id="IPR017850">
    <property type="entry name" value="Alkaline_phosphatase_core_sf"/>
</dbReference>
<keyword evidence="4" id="KW-1185">Reference proteome</keyword>
<evidence type="ECO:0000256" key="2">
    <source>
        <dbReference type="SAM" id="Phobius"/>
    </source>
</evidence>
<dbReference type="Gene3D" id="3.30.1360.180">
    <property type="match status" value="1"/>
</dbReference>
<gene>
    <name evidence="3" type="primary">ABSGL_03595.1 scaffold 4609</name>
</gene>
<dbReference type="Pfam" id="PF01663">
    <property type="entry name" value="Phosphodiest"/>
    <property type="match status" value="1"/>
</dbReference>